<reference evidence="2 3" key="1">
    <citation type="submission" date="2020-08" db="EMBL/GenBank/DDBJ databases">
        <title>A Genomic Blueprint of the Chicken Gut Microbiome.</title>
        <authorList>
            <person name="Gilroy R."/>
            <person name="Ravi A."/>
            <person name="Getino M."/>
            <person name="Pursley I."/>
            <person name="Horton D.L."/>
            <person name="Alikhan N.-F."/>
            <person name="Baker D."/>
            <person name="Gharbi K."/>
            <person name="Hall N."/>
            <person name="Watson M."/>
            <person name="Adriaenssens E.M."/>
            <person name="Foster-Nyarko E."/>
            <person name="Jarju S."/>
            <person name="Secka A."/>
            <person name="Antonio M."/>
            <person name="Oren A."/>
            <person name="Chaudhuri R."/>
            <person name="La Ragione R.M."/>
            <person name="Hildebrand F."/>
            <person name="Pallen M.J."/>
        </authorList>
    </citation>
    <scope>NUCLEOTIDE SEQUENCE [LARGE SCALE GENOMIC DNA]</scope>
    <source>
        <strain evidence="2 3">Sa3CUN2</strain>
    </source>
</reference>
<evidence type="ECO:0000256" key="1">
    <source>
        <dbReference type="SAM" id="MobiDB-lite"/>
    </source>
</evidence>
<feature type="region of interest" description="Disordered" evidence="1">
    <location>
        <begin position="1"/>
        <end position="26"/>
    </location>
</feature>
<proteinExistence type="predicted"/>
<name>A0ABR8PDI7_9LACO</name>
<organism evidence="2 3">
    <name type="scientific">Limosilactobacillus avistercoris</name>
    <dbReference type="NCBI Taxonomy" id="2762243"/>
    <lineage>
        <taxon>Bacteria</taxon>
        <taxon>Bacillati</taxon>
        <taxon>Bacillota</taxon>
        <taxon>Bacilli</taxon>
        <taxon>Lactobacillales</taxon>
        <taxon>Lactobacillaceae</taxon>
        <taxon>Limosilactobacillus</taxon>
    </lineage>
</organism>
<dbReference type="EMBL" id="JACSQW010000016">
    <property type="protein sequence ID" value="MBD7895367.1"/>
    <property type="molecule type" value="Genomic_DNA"/>
</dbReference>
<dbReference type="RefSeq" id="WP_191684720.1">
    <property type="nucleotide sequence ID" value="NZ_JACSQW010000016.1"/>
</dbReference>
<evidence type="ECO:0000313" key="3">
    <source>
        <dbReference type="Proteomes" id="UP000616837"/>
    </source>
</evidence>
<accession>A0ABR8PDI7</accession>
<protein>
    <submittedName>
        <fullName evidence="2">Uncharacterized protein</fullName>
    </submittedName>
</protein>
<comment type="caution">
    <text evidence="2">The sequence shown here is derived from an EMBL/GenBank/DDBJ whole genome shotgun (WGS) entry which is preliminary data.</text>
</comment>
<evidence type="ECO:0000313" key="2">
    <source>
        <dbReference type="EMBL" id="MBD7895367.1"/>
    </source>
</evidence>
<gene>
    <name evidence="2" type="ORF">H9564_06600</name>
</gene>
<dbReference type="Proteomes" id="UP000616837">
    <property type="component" value="Unassembled WGS sequence"/>
</dbReference>
<sequence>MTEDGYKYDENGFREDLKTNPDVLHQPDADRSARKLKILSYDETIDVLNGDTAIKPEFSFSKEVLDKIIKEKPKLKTDESLENLIKDKDQQILLARYNEDQADNYTVEANKKTNDE</sequence>
<keyword evidence="3" id="KW-1185">Reference proteome</keyword>